<dbReference type="AlphaFoldDB" id="A0A7Y8VQZ0"/>
<evidence type="ECO:0000313" key="3">
    <source>
        <dbReference type="Proteomes" id="UP000526307"/>
    </source>
</evidence>
<evidence type="ECO:0000256" key="1">
    <source>
        <dbReference type="SAM" id="Phobius"/>
    </source>
</evidence>
<dbReference type="Pfam" id="PF17332">
    <property type="entry name" value="DUF5592"/>
    <property type="match status" value="1"/>
</dbReference>
<reference evidence="2 3" key="1">
    <citation type="submission" date="2020-06" db="EMBL/GenBank/DDBJ databases">
        <title>Mogibacterium timidum strain W9173 genomic sequence.</title>
        <authorList>
            <person name="Wade W.G."/>
            <person name="Johnston C.D."/>
            <person name="Chen T."/>
            <person name="Dewhirst F.E."/>
        </authorList>
    </citation>
    <scope>NUCLEOTIDE SEQUENCE [LARGE SCALE GENOMIC DNA]</scope>
    <source>
        <strain evidence="2 3">W9173</strain>
    </source>
</reference>
<comment type="caution">
    <text evidence="2">The sequence shown here is derived from an EMBL/GenBank/DDBJ whole genome shotgun (WGS) entry which is preliminary data.</text>
</comment>
<keyword evidence="3" id="KW-1185">Reference proteome</keyword>
<proteinExistence type="predicted"/>
<evidence type="ECO:0000313" key="2">
    <source>
        <dbReference type="EMBL" id="NWO23036.1"/>
    </source>
</evidence>
<name>A0A7Y8VQZ0_9FIRM</name>
<dbReference type="InterPro" id="IPR020275">
    <property type="entry name" value="DUF5592"/>
</dbReference>
<accession>A0A7Y8VQZ0</accession>
<dbReference type="Proteomes" id="UP000526307">
    <property type="component" value="Unassembled WGS sequence"/>
</dbReference>
<feature type="transmembrane region" description="Helical" evidence="1">
    <location>
        <begin position="22"/>
        <end position="42"/>
    </location>
</feature>
<sequence length="97" mass="11615">MARTVTTDSIESRTSVAFGYDVWDLFFLMFYIALIYSLRIFVHPKLRIAYIIFSVLVAIFLTTRSTLNKRRKNYESLYFLISKDISTYRPFYSRKDK</sequence>
<dbReference type="RefSeq" id="WP_178978266.1">
    <property type="nucleotide sequence ID" value="NZ_JABXYR010000001.1"/>
</dbReference>
<organism evidence="2 3">
    <name type="scientific">Mogibacterium timidum</name>
    <dbReference type="NCBI Taxonomy" id="35519"/>
    <lineage>
        <taxon>Bacteria</taxon>
        <taxon>Bacillati</taxon>
        <taxon>Bacillota</taxon>
        <taxon>Clostridia</taxon>
        <taxon>Peptostreptococcales</taxon>
        <taxon>Anaerovoracaceae</taxon>
        <taxon>Mogibacterium</taxon>
    </lineage>
</organism>
<gene>
    <name evidence="2" type="ORF">HW270_02935</name>
</gene>
<keyword evidence="1" id="KW-0472">Membrane</keyword>
<evidence type="ECO:0008006" key="4">
    <source>
        <dbReference type="Google" id="ProtNLM"/>
    </source>
</evidence>
<dbReference type="EMBL" id="JABXYR010000001">
    <property type="protein sequence ID" value="NWO23036.1"/>
    <property type="molecule type" value="Genomic_DNA"/>
</dbReference>
<feature type="transmembrane region" description="Helical" evidence="1">
    <location>
        <begin position="48"/>
        <end position="67"/>
    </location>
</feature>
<keyword evidence="1" id="KW-1133">Transmembrane helix</keyword>
<keyword evidence="1" id="KW-0812">Transmembrane</keyword>
<protein>
    <recommendedName>
        <fullName evidence="4">PrgI family protein</fullName>
    </recommendedName>
</protein>